<dbReference type="AlphaFoldDB" id="A0AAV4BD27"/>
<organism evidence="1 2">
    <name type="scientific">Plakobranchus ocellatus</name>
    <dbReference type="NCBI Taxonomy" id="259542"/>
    <lineage>
        <taxon>Eukaryota</taxon>
        <taxon>Metazoa</taxon>
        <taxon>Spiralia</taxon>
        <taxon>Lophotrochozoa</taxon>
        <taxon>Mollusca</taxon>
        <taxon>Gastropoda</taxon>
        <taxon>Heterobranchia</taxon>
        <taxon>Euthyneura</taxon>
        <taxon>Panpulmonata</taxon>
        <taxon>Sacoglossa</taxon>
        <taxon>Placobranchoidea</taxon>
        <taxon>Plakobranchidae</taxon>
        <taxon>Plakobranchus</taxon>
    </lineage>
</organism>
<accession>A0AAV4BD27</accession>
<dbReference type="EMBL" id="BLXT01004727">
    <property type="protein sequence ID" value="GFO17088.1"/>
    <property type="molecule type" value="Genomic_DNA"/>
</dbReference>
<name>A0AAV4BD27_9GAST</name>
<reference evidence="1 2" key="1">
    <citation type="journal article" date="2021" name="Elife">
        <title>Chloroplast acquisition without the gene transfer in kleptoplastic sea slugs, Plakobranchus ocellatus.</title>
        <authorList>
            <person name="Maeda T."/>
            <person name="Takahashi S."/>
            <person name="Yoshida T."/>
            <person name="Shimamura S."/>
            <person name="Takaki Y."/>
            <person name="Nagai Y."/>
            <person name="Toyoda A."/>
            <person name="Suzuki Y."/>
            <person name="Arimoto A."/>
            <person name="Ishii H."/>
            <person name="Satoh N."/>
            <person name="Nishiyama T."/>
            <person name="Hasebe M."/>
            <person name="Maruyama T."/>
            <person name="Minagawa J."/>
            <person name="Obokata J."/>
            <person name="Shigenobu S."/>
        </authorList>
    </citation>
    <scope>NUCLEOTIDE SEQUENCE [LARGE SCALE GENOMIC DNA]</scope>
</reference>
<comment type="caution">
    <text evidence="1">The sequence shown here is derived from an EMBL/GenBank/DDBJ whole genome shotgun (WGS) entry which is preliminary data.</text>
</comment>
<evidence type="ECO:0000313" key="1">
    <source>
        <dbReference type="EMBL" id="GFO17088.1"/>
    </source>
</evidence>
<sequence>MGSPRVARREPLSPSKDSLEHRTFIRARKDGCKNPINWKWWKDGYKNSALLQKYSGVSPGLRPLLVTSATIKSRRRARETTWTRLLMQVVK</sequence>
<dbReference type="Proteomes" id="UP000735302">
    <property type="component" value="Unassembled WGS sequence"/>
</dbReference>
<proteinExistence type="predicted"/>
<evidence type="ECO:0000313" key="2">
    <source>
        <dbReference type="Proteomes" id="UP000735302"/>
    </source>
</evidence>
<protein>
    <submittedName>
        <fullName evidence="1">Uncharacterized protein</fullName>
    </submittedName>
</protein>
<gene>
    <name evidence="1" type="ORF">PoB_004359300</name>
</gene>
<keyword evidence="2" id="KW-1185">Reference proteome</keyword>